<sequence>MDDAVGWLVALGFCFLTFRYFFGSDSSSSSSSSASSNRRTIPQASVDQVASMFPNISEGAIRYALEGSRGNVESVVERALRQGGLPEPPAGFFHDPTPSRPATIPAAAAPPATAAASGSSPSSPPSSLIARLGLQGRTADEVEEPVVEGKGKGKAAPAWETTMEARERSLKERKERMVLEARRKLLEKEKAKAAAKAAAEGGNAVEATEA</sequence>
<dbReference type="InterPro" id="IPR003892">
    <property type="entry name" value="CUE"/>
</dbReference>
<name>A0A1Y2FEB4_9BASI</name>
<dbReference type="CDD" id="cd14424">
    <property type="entry name" value="CUE_Cue1p_like"/>
    <property type="match status" value="1"/>
</dbReference>
<dbReference type="Pfam" id="PF02845">
    <property type="entry name" value="CUE"/>
    <property type="match status" value="1"/>
</dbReference>
<feature type="domain" description="CUE" evidence="2">
    <location>
        <begin position="41"/>
        <end position="84"/>
    </location>
</feature>
<dbReference type="Gene3D" id="1.10.8.10">
    <property type="entry name" value="DNA helicase RuvA subunit, C-terminal domain"/>
    <property type="match status" value="1"/>
</dbReference>
<proteinExistence type="predicted"/>
<dbReference type="InterPro" id="IPR009060">
    <property type="entry name" value="UBA-like_sf"/>
</dbReference>
<feature type="compositionally biased region" description="Low complexity" evidence="1">
    <location>
        <begin position="100"/>
        <end position="127"/>
    </location>
</feature>
<keyword evidence="4" id="KW-1185">Reference proteome</keyword>
<gene>
    <name evidence="3" type="ORF">BCR35DRAFT_303890</name>
</gene>
<comment type="caution">
    <text evidence="3">The sequence shown here is derived from an EMBL/GenBank/DDBJ whole genome shotgun (WGS) entry which is preliminary data.</text>
</comment>
<dbReference type="GO" id="GO:0043130">
    <property type="term" value="F:ubiquitin binding"/>
    <property type="evidence" value="ECO:0007669"/>
    <property type="project" value="InterPro"/>
</dbReference>
<accession>A0A1Y2FEB4</accession>
<dbReference type="STRING" id="106004.A0A1Y2FEB4"/>
<dbReference type="PROSITE" id="PS51140">
    <property type="entry name" value="CUE"/>
    <property type="match status" value="1"/>
</dbReference>
<dbReference type="Proteomes" id="UP000193467">
    <property type="component" value="Unassembled WGS sequence"/>
</dbReference>
<evidence type="ECO:0000256" key="1">
    <source>
        <dbReference type="SAM" id="MobiDB-lite"/>
    </source>
</evidence>
<dbReference type="EMBL" id="MCGR01000022">
    <property type="protein sequence ID" value="ORY81754.1"/>
    <property type="molecule type" value="Genomic_DNA"/>
</dbReference>
<dbReference type="InParanoid" id="A0A1Y2FEB4"/>
<feature type="region of interest" description="Disordered" evidence="1">
    <location>
        <begin position="83"/>
        <end position="171"/>
    </location>
</feature>
<dbReference type="SMART" id="SM00546">
    <property type="entry name" value="CUE"/>
    <property type="match status" value="1"/>
</dbReference>
<evidence type="ECO:0000313" key="4">
    <source>
        <dbReference type="Proteomes" id="UP000193467"/>
    </source>
</evidence>
<dbReference type="OrthoDB" id="3824970at2759"/>
<dbReference type="FunCoup" id="A0A1Y2FEB4">
    <property type="interactions" value="67"/>
</dbReference>
<dbReference type="AlphaFoldDB" id="A0A1Y2FEB4"/>
<reference evidence="3 4" key="1">
    <citation type="submission" date="2016-07" db="EMBL/GenBank/DDBJ databases">
        <title>Pervasive Adenine N6-methylation of Active Genes in Fungi.</title>
        <authorList>
            <consortium name="DOE Joint Genome Institute"/>
            <person name="Mondo S.J."/>
            <person name="Dannebaum R.O."/>
            <person name="Kuo R.C."/>
            <person name="Labutti K."/>
            <person name="Haridas S."/>
            <person name="Kuo A."/>
            <person name="Salamov A."/>
            <person name="Ahrendt S.R."/>
            <person name="Lipzen A."/>
            <person name="Sullivan W."/>
            <person name="Andreopoulos W.B."/>
            <person name="Clum A."/>
            <person name="Lindquist E."/>
            <person name="Daum C."/>
            <person name="Ramamoorthy G.K."/>
            <person name="Gryganskyi A."/>
            <person name="Culley D."/>
            <person name="Magnuson J.K."/>
            <person name="James T.Y."/>
            <person name="O'Malley M.A."/>
            <person name="Stajich J.E."/>
            <person name="Spatafora J.W."/>
            <person name="Visel A."/>
            <person name="Grigoriev I.V."/>
        </authorList>
    </citation>
    <scope>NUCLEOTIDE SEQUENCE [LARGE SCALE GENOMIC DNA]</scope>
    <source>
        <strain evidence="3 4">62-1032</strain>
    </source>
</reference>
<organism evidence="3 4">
    <name type="scientific">Leucosporidium creatinivorum</name>
    <dbReference type="NCBI Taxonomy" id="106004"/>
    <lineage>
        <taxon>Eukaryota</taxon>
        <taxon>Fungi</taxon>
        <taxon>Dikarya</taxon>
        <taxon>Basidiomycota</taxon>
        <taxon>Pucciniomycotina</taxon>
        <taxon>Microbotryomycetes</taxon>
        <taxon>Leucosporidiales</taxon>
        <taxon>Leucosporidium</taxon>
    </lineage>
</organism>
<evidence type="ECO:0000313" key="3">
    <source>
        <dbReference type="EMBL" id="ORY81754.1"/>
    </source>
</evidence>
<protein>
    <recommendedName>
        <fullName evidence="2">CUE domain-containing protein</fullName>
    </recommendedName>
</protein>
<evidence type="ECO:0000259" key="2">
    <source>
        <dbReference type="PROSITE" id="PS51140"/>
    </source>
</evidence>
<dbReference type="SUPFAM" id="SSF46934">
    <property type="entry name" value="UBA-like"/>
    <property type="match status" value="1"/>
</dbReference>